<proteinExistence type="predicted"/>
<dbReference type="AlphaFoldDB" id="A0A2J0KQU0"/>
<dbReference type="EMBL" id="PEWV01000074">
    <property type="protein sequence ID" value="PIU40981.1"/>
    <property type="molecule type" value="Genomic_DNA"/>
</dbReference>
<evidence type="ECO:0008006" key="3">
    <source>
        <dbReference type="Google" id="ProtNLM"/>
    </source>
</evidence>
<organism evidence="1 2">
    <name type="scientific">Candidatus Aquitaenariimonas noxiae</name>
    <dbReference type="NCBI Taxonomy" id="1974741"/>
    <lineage>
        <taxon>Bacteria</taxon>
        <taxon>Pseudomonadati</taxon>
        <taxon>Candidatus Omnitrophota</taxon>
        <taxon>Candidatus Aquitaenariimonas</taxon>
    </lineage>
</organism>
<dbReference type="InterPro" id="IPR021457">
    <property type="entry name" value="DUF3108"/>
</dbReference>
<accession>A0A2J0KQU0</accession>
<gene>
    <name evidence="1" type="ORF">COS99_07910</name>
</gene>
<dbReference type="Pfam" id="PF11306">
    <property type="entry name" value="DUF3108"/>
    <property type="match status" value="1"/>
</dbReference>
<evidence type="ECO:0000313" key="2">
    <source>
        <dbReference type="Proteomes" id="UP000230052"/>
    </source>
</evidence>
<sequence>MMKNKIVLLVIFLTIILVCLTLRNTKTGKLINIVEPVCPVSPAVFSAPEGERLNYEVRLGGLSLGSAMLSNFGSINVDGRLLNRLTFETNAVRFKDVETIYSDPQTFMPVKIEREICKWLSSENITEVYDQDNFTVTITKHKYSKQEKTTIKKESPIHNPILLSYYARGVFNFMPGGILNVNLPGNKFEIKMVSIEDVEVPAGKFKAYRFESSPKEIEIWVSADERRIPLKMQGIGTFGYSLELKNIEQQLVN</sequence>
<dbReference type="Proteomes" id="UP000230052">
    <property type="component" value="Unassembled WGS sequence"/>
</dbReference>
<comment type="caution">
    <text evidence="1">The sequence shown here is derived from an EMBL/GenBank/DDBJ whole genome shotgun (WGS) entry which is preliminary data.</text>
</comment>
<evidence type="ECO:0000313" key="1">
    <source>
        <dbReference type="EMBL" id="PIU40981.1"/>
    </source>
</evidence>
<name>A0A2J0KQU0_9BACT</name>
<protein>
    <recommendedName>
        <fullName evidence="3">DUF3108 domain-containing protein</fullName>
    </recommendedName>
</protein>
<reference evidence="1 2" key="1">
    <citation type="submission" date="2017-09" db="EMBL/GenBank/DDBJ databases">
        <title>Depth-based differentiation of microbial function through sediment-hosted aquifers and enrichment of novel symbionts in the deep terrestrial subsurface.</title>
        <authorList>
            <person name="Probst A.J."/>
            <person name="Ladd B."/>
            <person name="Jarett J.K."/>
            <person name="Geller-Mcgrath D.E."/>
            <person name="Sieber C.M."/>
            <person name="Emerson J.B."/>
            <person name="Anantharaman K."/>
            <person name="Thomas B.C."/>
            <person name="Malmstrom R."/>
            <person name="Stieglmeier M."/>
            <person name="Klingl A."/>
            <person name="Woyke T."/>
            <person name="Ryan C.M."/>
            <person name="Banfield J.F."/>
        </authorList>
    </citation>
    <scope>NUCLEOTIDE SEQUENCE [LARGE SCALE GENOMIC DNA]</scope>
    <source>
        <strain evidence="1">CG07_land_8_20_14_0_80_42_15</strain>
    </source>
</reference>